<proteinExistence type="predicted"/>
<reference evidence="2" key="1">
    <citation type="journal article" date="2022" name="Mol. Ecol. Resour.">
        <title>The genomes of chicory, endive, great burdock and yacon provide insights into Asteraceae palaeo-polyploidization history and plant inulin production.</title>
        <authorList>
            <person name="Fan W."/>
            <person name="Wang S."/>
            <person name="Wang H."/>
            <person name="Wang A."/>
            <person name="Jiang F."/>
            <person name="Liu H."/>
            <person name="Zhao H."/>
            <person name="Xu D."/>
            <person name="Zhang Y."/>
        </authorList>
    </citation>
    <scope>NUCLEOTIDE SEQUENCE [LARGE SCALE GENOMIC DNA]</scope>
    <source>
        <strain evidence="2">cv. Punajuju</strain>
    </source>
</reference>
<organism evidence="1 2">
    <name type="scientific">Cichorium intybus</name>
    <name type="common">Chicory</name>
    <dbReference type="NCBI Taxonomy" id="13427"/>
    <lineage>
        <taxon>Eukaryota</taxon>
        <taxon>Viridiplantae</taxon>
        <taxon>Streptophyta</taxon>
        <taxon>Embryophyta</taxon>
        <taxon>Tracheophyta</taxon>
        <taxon>Spermatophyta</taxon>
        <taxon>Magnoliopsida</taxon>
        <taxon>eudicotyledons</taxon>
        <taxon>Gunneridae</taxon>
        <taxon>Pentapetalae</taxon>
        <taxon>asterids</taxon>
        <taxon>campanulids</taxon>
        <taxon>Asterales</taxon>
        <taxon>Asteraceae</taxon>
        <taxon>Cichorioideae</taxon>
        <taxon>Cichorieae</taxon>
        <taxon>Cichoriinae</taxon>
        <taxon>Cichorium</taxon>
    </lineage>
</organism>
<protein>
    <submittedName>
        <fullName evidence="1">Uncharacterized protein</fullName>
    </submittedName>
</protein>
<accession>A0ACB8ZQW7</accession>
<name>A0ACB8ZQW7_CICIN</name>
<evidence type="ECO:0000313" key="1">
    <source>
        <dbReference type="EMBL" id="KAI3700033.1"/>
    </source>
</evidence>
<comment type="caution">
    <text evidence="1">The sequence shown here is derived from an EMBL/GenBank/DDBJ whole genome shotgun (WGS) entry which is preliminary data.</text>
</comment>
<evidence type="ECO:0000313" key="2">
    <source>
        <dbReference type="Proteomes" id="UP001055811"/>
    </source>
</evidence>
<dbReference type="EMBL" id="CM042016">
    <property type="protein sequence ID" value="KAI3700033.1"/>
    <property type="molecule type" value="Genomic_DNA"/>
</dbReference>
<keyword evidence="2" id="KW-1185">Reference proteome</keyword>
<dbReference type="Proteomes" id="UP001055811">
    <property type="component" value="Linkage Group LG08"/>
</dbReference>
<reference evidence="1 2" key="2">
    <citation type="journal article" date="2022" name="Mol. Ecol. Resour.">
        <title>The genomes of chicory, endive, great burdock and yacon provide insights into Asteraceae paleo-polyploidization history and plant inulin production.</title>
        <authorList>
            <person name="Fan W."/>
            <person name="Wang S."/>
            <person name="Wang H."/>
            <person name="Wang A."/>
            <person name="Jiang F."/>
            <person name="Liu H."/>
            <person name="Zhao H."/>
            <person name="Xu D."/>
            <person name="Zhang Y."/>
        </authorList>
    </citation>
    <scope>NUCLEOTIDE SEQUENCE [LARGE SCALE GENOMIC DNA]</scope>
    <source>
        <strain evidence="2">cv. Punajuju</strain>
        <tissue evidence="1">Leaves</tissue>
    </source>
</reference>
<sequence>MATAGEGSSYSPEGVSIHVLKNQSANFFLFPDTKLYPKLIDALIECLKCSILNQALTATPSVPVTLVHRAHYICIATYKVDNTLEFVTYEVMNADNTTKRVQLKKSRFAKALR</sequence>
<gene>
    <name evidence="1" type="ORF">L2E82_44647</name>
</gene>